<dbReference type="Gene3D" id="1.20.1270.70">
    <property type="entry name" value="Designed single chain three-helix bundle"/>
    <property type="match status" value="1"/>
</dbReference>
<dbReference type="KEGG" id="cmp:Cha6605_1733"/>
<dbReference type="HOGENOM" id="CLU_2033897_0_0_3"/>
<organism evidence="2 3">
    <name type="scientific">Chamaesiphon minutus (strain ATCC 27169 / PCC 6605)</name>
    <dbReference type="NCBI Taxonomy" id="1173020"/>
    <lineage>
        <taxon>Bacteria</taxon>
        <taxon>Bacillati</taxon>
        <taxon>Cyanobacteriota</taxon>
        <taxon>Cyanophyceae</taxon>
        <taxon>Gomontiellales</taxon>
        <taxon>Chamaesiphonaceae</taxon>
        <taxon>Chamaesiphon</taxon>
    </lineage>
</organism>
<proteinExistence type="predicted"/>
<dbReference type="Proteomes" id="UP000010366">
    <property type="component" value="Chromosome"/>
</dbReference>
<feature type="coiled-coil region" evidence="1">
    <location>
        <begin position="6"/>
        <end position="60"/>
    </location>
</feature>
<dbReference type="STRING" id="1173020.Cha6605_1733"/>
<keyword evidence="3" id="KW-1185">Reference proteome</keyword>
<evidence type="ECO:0000313" key="2">
    <source>
        <dbReference type="EMBL" id="AFY92858.1"/>
    </source>
</evidence>
<name>K9UE02_CHAP6</name>
<dbReference type="AlphaFoldDB" id="K9UE02"/>
<evidence type="ECO:0000256" key="1">
    <source>
        <dbReference type="SAM" id="Coils"/>
    </source>
</evidence>
<accession>K9UE02</accession>
<gene>
    <name evidence="2" type="ORF">Cha6605_1733</name>
</gene>
<dbReference type="OrthoDB" id="1683308at2"/>
<protein>
    <submittedName>
        <fullName evidence="2">Uncharacterized protein</fullName>
    </submittedName>
</protein>
<dbReference type="EMBL" id="CP003600">
    <property type="protein sequence ID" value="AFY92858.1"/>
    <property type="molecule type" value="Genomic_DNA"/>
</dbReference>
<keyword evidence="1" id="KW-0175">Coiled coil</keyword>
<dbReference type="RefSeq" id="WP_015159032.1">
    <property type="nucleotide sequence ID" value="NC_019697.1"/>
</dbReference>
<sequence>MSDERFDRLESQLAQVIQSIATMQQNMATKQDLAAVEQKVSGIEQKVTALANNLDAVREDVMVLRRRVESSEGVVLVAIRDGFRRQEDSINDLNYDLSVNERKTRRLSRRVSRLERKENDD</sequence>
<dbReference type="PATRIC" id="fig|1173020.3.peg.1985"/>
<reference evidence="2 3" key="1">
    <citation type="submission" date="2012-05" db="EMBL/GenBank/DDBJ databases">
        <title>Finished chromosome of genome of Chamaesiphon sp. PCC 6605.</title>
        <authorList>
            <consortium name="US DOE Joint Genome Institute"/>
            <person name="Gugger M."/>
            <person name="Coursin T."/>
            <person name="Rippka R."/>
            <person name="Tandeau De Marsac N."/>
            <person name="Huntemann M."/>
            <person name="Wei C.-L."/>
            <person name="Han J."/>
            <person name="Detter J.C."/>
            <person name="Han C."/>
            <person name="Tapia R."/>
            <person name="Chen A."/>
            <person name="Kyrpides N."/>
            <person name="Mavromatis K."/>
            <person name="Markowitz V."/>
            <person name="Szeto E."/>
            <person name="Ivanova N."/>
            <person name="Pagani I."/>
            <person name="Pati A."/>
            <person name="Goodwin L."/>
            <person name="Nordberg H.P."/>
            <person name="Cantor M.N."/>
            <person name="Hua S.X."/>
            <person name="Woyke T."/>
            <person name="Kerfeld C.A."/>
        </authorList>
    </citation>
    <scope>NUCLEOTIDE SEQUENCE [LARGE SCALE GENOMIC DNA]</scope>
    <source>
        <strain evidence="3">ATCC 27169 / PCC 6605</strain>
    </source>
</reference>
<evidence type="ECO:0000313" key="3">
    <source>
        <dbReference type="Proteomes" id="UP000010366"/>
    </source>
</evidence>